<dbReference type="Pfam" id="PF12650">
    <property type="entry name" value="DUF3784"/>
    <property type="match status" value="1"/>
</dbReference>
<feature type="transmembrane region" description="Helical" evidence="1">
    <location>
        <begin position="74"/>
        <end position="92"/>
    </location>
</feature>
<evidence type="ECO:0000313" key="2">
    <source>
        <dbReference type="EMBL" id="MCR1898239.1"/>
    </source>
</evidence>
<evidence type="ECO:0000256" key="1">
    <source>
        <dbReference type="SAM" id="Phobius"/>
    </source>
</evidence>
<feature type="transmembrane region" description="Helical" evidence="1">
    <location>
        <begin position="6"/>
        <end position="28"/>
    </location>
</feature>
<keyword evidence="3" id="KW-1185">Reference proteome</keyword>
<dbReference type="AlphaFoldDB" id="A0AAE3HF08"/>
<dbReference type="EMBL" id="JANKAS010000003">
    <property type="protein sequence ID" value="MCR1898239.1"/>
    <property type="molecule type" value="Genomic_DNA"/>
</dbReference>
<gene>
    <name evidence="2" type="ORF">NSA47_04455</name>
</gene>
<dbReference type="Proteomes" id="UP001205748">
    <property type="component" value="Unassembled WGS sequence"/>
</dbReference>
<keyword evidence="1" id="KW-0472">Membrane</keyword>
<keyword evidence="1" id="KW-0812">Transmembrane</keyword>
<evidence type="ECO:0000313" key="3">
    <source>
        <dbReference type="Proteomes" id="UP001205748"/>
    </source>
</evidence>
<name>A0AAE3HF08_9FIRM</name>
<comment type="caution">
    <text evidence="2">The sequence shown here is derived from an EMBL/GenBank/DDBJ whole genome shotgun (WGS) entry which is preliminary data.</text>
</comment>
<dbReference type="RefSeq" id="WP_257529715.1">
    <property type="nucleotide sequence ID" value="NZ_JANKAS010000003.1"/>
</dbReference>
<organism evidence="2 3">
    <name type="scientific">Irregularibacter muris</name>
    <dbReference type="NCBI Taxonomy" id="1796619"/>
    <lineage>
        <taxon>Bacteria</taxon>
        <taxon>Bacillati</taxon>
        <taxon>Bacillota</taxon>
        <taxon>Clostridia</taxon>
        <taxon>Eubacteriales</taxon>
        <taxon>Eubacteriaceae</taxon>
        <taxon>Irregularibacter</taxon>
    </lineage>
</organism>
<accession>A0AAE3HF08</accession>
<keyword evidence="1" id="KW-1133">Transmembrane helix</keyword>
<dbReference type="InterPro" id="IPR017259">
    <property type="entry name" value="UCP037672"/>
</dbReference>
<feature type="transmembrane region" description="Helical" evidence="1">
    <location>
        <begin position="112"/>
        <end position="132"/>
    </location>
</feature>
<feature type="transmembrane region" description="Helical" evidence="1">
    <location>
        <begin position="49"/>
        <end position="68"/>
    </location>
</feature>
<proteinExistence type="predicted"/>
<protein>
    <submittedName>
        <fullName evidence="2">DUF3784 domain-containing protein</fullName>
    </submittedName>
</protein>
<sequence>MGILYSIAGLFFFLALGIKYLKWDFLIAGYNTMGKEQKKNVNIQGLRRAMGNFLLIMALFMIISAITSHYGYRGLSSISLLAILPLAVLFVFHSQKYDHSKKTTSKTIEKRFILGIVIFVLGIVSILFIYAMKDPQIEMNQKDLTIGGMYSNYVKKENIKEITLQEEIPKIMGKVGGFDLGYILRGSFTLENKEEVNLSIYENKPPYIVIITKSGKIIVNYRQREETLKVYQELKDWVKD</sequence>
<reference evidence="2" key="1">
    <citation type="submission" date="2022-07" db="EMBL/GenBank/DDBJ databases">
        <title>Enhanced cultured diversity of the mouse gut microbiota enables custom-made synthetic communities.</title>
        <authorList>
            <person name="Afrizal A."/>
        </authorList>
    </citation>
    <scope>NUCLEOTIDE SEQUENCE</scope>
    <source>
        <strain evidence="2">DSM 28593</strain>
    </source>
</reference>